<dbReference type="InterPro" id="IPR003439">
    <property type="entry name" value="ABC_transporter-like_ATP-bd"/>
</dbReference>
<dbReference type="GO" id="GO:0005524">
    <property type="term" value="F:ATP binding"/>
    <property type="evidence" value="ECO:0007669"/>
    <property type="project" value="UniProtKB-KW"/>
</dbReference>
<comment type="similarity">
    <text evidence="2">Belongs to the ABC transporter superfamily.</text>
</comment>
<comment type="subcellular location">
    <subcellularLocation>
        <location evidence="1">Cell inner membrane</location>
        <topology evidence="1">Peripheral membrane protein</topology>
    </subcellularLocation>
</comment>
<dbReference type="InterPro" id="IPR050388">
    <property type="entry name" value="ABC_Ni/Peptide_Import"/>
</dbReference>
<evidence type="ECO:0000256" key="3">
    <source>
        <dbReference type="ARBA" id="ARBA00022448"/>
    </source>
</evidence>
<organism evidence="12 13">
    <name type="scientific">Pseudomonas flavocrustae</name>
    <dbReference type="NCBI Taxonomy" id="2991719"/>
    <lineage>
        <taxon>Bacteria</taxon>
        <taxon>Pseudomonadati</taxon>
        <taxon>Pseudomonadota</taxon>
        <taxon>Gammaproteobacteria</taxon>
        <taxon>Pseudomonadales</taxon>
        <taxon>Pseudomonadaceae</taxon>
        <taxon>Pseudomonas</taxon>
    </lineage>
</organism>
<protein>
    <recommendedName>
        <fullName evidence="8">ABC-type dipeptide transporter</fullName>
        <ecNumber evidence="8">7.4.2.9</ecNumber>
    </recommendedName>
</protein>
<dbReference type="SMART" id="SM00382">
    <property type="entry name" value="AAA"/>
    <property type="match status" value="2"/>
</dbReference>
<dbReference type="PANTHER" id="PTHR43297:SF2">
    <property type="entry name" value="DIPEPTIDE TRANSPORT ATP-BINDING PROTEIN DPPD"/>
    <property type="match status" value="1"/>
</dbReference>
<keyword evidence="7" id="KW-0472">Membrane</keyword>
<dbReference type="Proteomes" id="UP001157461">
    <property type="component" value="Unassembled WGS sequence"/>
</dbReference>
<name>A0ABT6IHV5_9PSED</name>
<evidence type="ECO:0000256" key="6">
    <source>
        <dbReference type="ARBA" id="ARBA00022840"/>
    </source>
</evidence>
<dbReference type="InterPro" id="IPR013563">
    <property type="entry name" value="Oligopep_ABC_C"/>
</dbReference>
<dbReference type="Gene3D" id="3.40.50.300">
    <property type="entry name" value="P-loop containing nucleotide triphosphate hydrolases"/>
    <property type="match status" value="2"/>
</dbReference>
<gene>
    <name evidence="12" type="ORF">OMP44_14350</name>
</gene>
<feature type="region of interest" description="Disordered" evidence="10">
    <location>
        <begin position="278"/>
        <end position="302"/>
    </location>
</feature>
<evidence type="ECO:0000259" key="11">
    <source>
        <dbReference type="PROSITE" id="PS50893"/>
    </source>
</evidence>
<evidence type="ECO:0000256" key="9">
    <source>
        <dbReference type="ARBA" id="ARBA00047356"/>
    </source>
</evidence>
<comment type="caution">
    <text evidence="12">The sequence shown here is derived from an EMBL/GenBank/DDBJ whole genome shotgun (WGS) entry which is preliminary data.</text>
</comment>
<evidence type="ECO:0000313" key="12">
    <source>
        <dbReference type="EMBL" id="MDH4764080.1"/>
    </source>
</evidence>
<dbReference type="EC" id="7.4.2.9" evidence="8"/>
<dbReference type="PROSITE" id="PS00211">
    <property type="entry name" value="ABC_TRANSPORTER_1"/>
    <property type="match status" value="2"/>
</dbReference>
<dbReference type="Pfam" id="PF00005">
    <property type="entry name" value="ABC_tran"/>
    <property type="match status" value="2"/>
</dbReference>
<dbReference type="InterPro" id="IPR017871">
    <property type="entry name" value="ABC_transporter-like_CS"/>
</dbReference>
<keyword evidence="6 12" id="KW-0067">ATP-binding</keyword>
<accession>A0ABT6IHV5</accession>
<dbReference type="NCBIfam" id="NF008453">
    <property type="entry name" value="PRK11308.1"/>
    <property type="match status" value="2"/>
</dbReference>
<evidence type="ECO:0000256" key="4">
    <source>
        <dbReference type="ARBA" id="ARBA00022475"/>
    </source>
</evidence>
<evidence type="ECO:0000256" key="8">
    <source>
        <dbReference type="ARBA" id="ARBA00038852"/>
    </source>
</evidence>
<evidence type="ECO:0000256" key="2">
    <source>
        <dbReference type="ARBA" id="ARBA00005417"/>
    </source>
</evidence>
<dbReference type="SUPFAM" id="SSF52540">
    <property type="entry name" value="P-loop containing nucleoside triphosphate hydrolases"/>
    <property type="match status" value="2"/>
</dbReference>
<dbReference type="RefSeq" id="WP_280309108.1">
    <property type="nucleotide sequence ID" value="NZ_JAPDIQ010000006.1"/>
</dbReference>
<evidence type="ECO:0000256" key="7">
    <source>
        <dbReference type="ARBA" id="ARBA00023136"/>
    </source>
</evidence>
<dbReference type="NCBIfam" id="NF007739">
    <property type="entry name" value="PRK10419.1"/>
    <property type="match status" value="2"/>
</dbReference>
<dbReference type="InterPro" id="IPR003593">
    <property type="entry name" value="AAA+_ATPase"/>
</dbReference>
<feature type="domain" description="ABC transporter" evidence="11">
    <location>
        <begin position="4"/>
        <end position="249"/>
    </location>
</feature>
<evidence type="ECO:0000256" key="10">
    <source>
        <dbReference type="SAM" id="MobiDB-lite"/>
    </source>
</evidence>
<reference evidence="12 13" key="1">
    <citation type="submission" date="2022-10" db="EMBL/GenBank/DDBJ databases">
        <title>A novel Pseudomonas species, isolated from Passiflora incarnata leaves.</title>
        <authorList>
            <person name="Cueva-Yesquen L.G."/>
            <person name="Fantinatti-Garboggini F."/>
        </authorList>
    </citation>
    <scope>NUCLEOTIDE SEQUENCE [LARGE SCALE GENOMIC DNA]</scope>
    <source>
        <strain evidence="12 13">CBMAI 2609</strain>
    </source>
</reference>
<dbReference type="Pfam" id="PF08352">
    <property type="entry name" value="oligo_HPY"/>
    <property type="match status" value="2"/>
</dbReference>
<keyword evidence="3" id="KW-0813">Transport</keyword>
<dbReference type="EMBL" id="JAPDIQ010000006">
    <property type="protein sequence ID" value="MDH4764080.1"/>
    <property type="molecule type" value="Genomic_DNA"/>
</dbReference>
<evidence type="ECO:0000256" key="1">
    <source>
        <dbReference type="ARBA" id="ARBA00004417"/>
    </source>
</evidence>
<dbReference type="PROSITE" id="PS50893">
    <property type="entry name" value="ABC_TRANSPORTER_2"/>
    <property type="match status" value="2"/>
</dbReference>
<feature type="domain" description="ABC transporter" evidence="11">
    <location>
        <begin position="303"/>
        <end position="544"/>
    </location>
</feature>
<keyword evidence="5" id="KW-0547">Nucleotide-binding</keyword>
<comment type="catalytic activity">
    <reaction evidence="9">
        <text>a dipeptide(out) + ATP + H2O = a dipeptide(in) + ADP + phosphate + H(+)</text>
        <dbReference type="Rhea" id="RHEA:23120"/>
        <dbReference type="ChEBI" id="CHEBI:15377"/>
        <dbReference type="ChEBI" id="CHEBI:15378"/>
        <dbReference type="ChEBI" id="CHEBI:30616"/>
        <dbReference type="ChEBI" id="CHEBI:43474"/>
        <dbReference type="ChEBI" id="CHEBI:90799"/>
        <dbReference type="ChEBI" id="CHEBI:456216"/>
        <dbReference type="EC" id="7.4.2.9"/>
    </reaction>
</comment>
<proteinExistence type="inferred from homology"/>
<evidence type="ECO:0000313" key="13">
    <source>
        <dbReference type="Proteomes" id="UP001157461"/>
    </source>
</evidence>
<evidence type="ECO:0000256" key="5">
    <source>
        <dbReference type="ARBA" id="ARBA00022741"/>
    </source>
</evidence>
<dbReference type="PANTHER" id="PTHR43297">
    <property type="entry name" value="OLIGOPEPTIDE TRANSPORT ATP-BINDING PROTEIN APPD"/>
    <property type="match status" value="1"/>
</dbReference>
<dbReference type="CDD" id="cd03257">
    <property type="entry name" value="ABC_NikE_OppD_transporters"/>
    <property type="match status" value="2"/>
</dbReference>
<sequence>MSLLEVRGLTVHYQGEAAVQPLDFTLAAGETLALVGESGCGKSTTALALMGLLPDAARVAGSILFEGTDLLALRPRQLRRLQGDRLAMVFQEPLSSLNPVLTLGEQLVETLRQHTDLSRRQALTRAEELLAQVRLPRPAAHLREYPQQLSGGQRQRVLIAMAIACQPRLLIADEPTTALDVTVQAQILELLDSLRRELDMGLLLITHDLGVVAQQADRVIVMHDGAVLETGRTAQVFAQPRHPYTRGLVAASLGRDHQRHYRQERLVEIRVERPPAQAPRYGLSSERYAPSRQPRPPQGTPLLRAEGLRLSYPGQPQAVLDDLSLTVGVRETVGLVGESGCGKSTLSRALLRLQPLDAGRIDFAGSEINALAERPLRAWRRHAQLIFQDAQAALNPRHDVTTLLDRVQRLHGQEDAAERQRARLAILDAVGLPRTSLGRLPHQFSGGQRQRLGIARALILKPRLLICDEPVSALDVSVQAQILNLLVELREAFDLSYLFISHDLSVVRYLADRVLVMQQGRIVEEATPAQLWQQPRHPYTRTLLAAVPGVATAPTAPAGLRFAVGW</sequence>
<dbReference type="InterPro" id="IPR027417">
    <property type="entry name" value="P-loop_NTPase"/>
</dbReference>
<keyword evidence="13" id="KW-1185">Reference proteome</keyword>
<keyword evidence="4" id="KW-1003">Cell membrane</keyword>